<dbReference type="PANTHER" id="PTHR30203">
    <property type="entry name" value="OUTER MEMBRANE CATION EFFLUX PROTEIN"/>
    <property type="match status" value="1"/>
</dbReference>
<comment type="caution">
    <text evidence="3">The sequence shown here is derived from an EMBL/GenBank/DDBJ whole genome shotgun (WGS) entry which is preliminary data.</text>
</comment>
<dbReference type="SUPFAM" id="SSF56954">
    <property type="entry name" value="Outer membrane efflux proteins (OEP)"/>
    <property type="match status" value="1"/>
</dbReference>
<feature type="chain" id="PRO_5045408287" evidence="2">
    <location>
        <begin position="21"/>
        <end position="420"/>
    </location>
</feature>
<dbReference type="Pfam" id="PF02321">
    <property type="entry name" value="OEP"/>
    <property type="match status" value="2"/>
</dbReference>
<protein>
    <submittedName>
        <fullName evidence="3">TolC family protein</fullName>
    </submittedName>
</protein>
<proteinExistence type="inferred from homology"/>
<evidence type="ECO:0000256" key="1">
    <source>
        <dbReference type="ARBA" id="ARBA00007613"/>
    </source>
</evidence>
<reference evidence="3 4" key="1">
    <citation type="submission" date="2021-12" db="EMBL/GenBank/DDBJ databases">
        <title>Genome seq of p7.</title>
        <authorList>
            <person name="Seo T."/>
        </authorList>
    </citation>
    <scope>NUCLEOTIDE SEQUENCE [LARGE SCALE GENOMIC DNA]</scope>
    <source>
        <strain evidence="3 4">P7</strain>
    </source>
</reference>
<gene>
    <name evidence="3" type="ORF">LXT12_04690</name>
</gene>
<evidence type="ECO:0000313" key="3">
    <source>
        <dbReference type="EMBL" id="MCE4536548.1"/>
    </source>
</evidence>
<dbReference type="EMBL" id="JAJTWT010000002">
    <property type="protein sequence ID" value="MCE4536548.1"/>
    <property type="molecule type" value="Genomic_DNA"/>
</dbReference>
<keyword evidence="2" id="KW-0732">Signal</keyword>
<feature type="signal peptide" evidence="2">
    <location>
        <begin position="1"/>
        <end position="20"/>
    </location>
</feature>
<dbReference type="PANTHER" id="PTHR30203:SF30">
    <property type="entry name" value="OUTER MEMBRANE PROTEIN-RELATED"/>
    <property type="match status" value="1"/>
</dbReference>
<dbReference type="RefSeq" id="WP_233389977.1">
    <property type="nucleotide sequence ID" value="NZ_JAJTWT010000002.1"/>
</dbReference>
<dbReference type="InterPro" id="IPR003423">
    <property type="entry name" value="OMP_efflux"/>
</dbReference>
<comment type="similarity">
    <text evidence="1">Belongs to the outer membrane factor (OMF) (TC 1.B.17) family.</text>
</comment>
<accession>A0ABS8XD98</accession>
<dbReference type="Proteomes" id="UP001201463">
    <property type="component" value="Unassembled WGS sequence"/>
</dbReference>
<evidence type="ECO:0000256" key="2">
    <source>
        <dbReference type="SAM" id="SignalP"/>
    </source>
</evidence>
<organism evidence="3 4">
    <name type="scientific">Pelomonas caseinilytica</name>
    <dbReference type="NCBI Taxonomy" id="2906763"/>
    <lineage>
        <taxon>Bacteria</taxon>
        <taxon>Pseudomonadati</taxon>
        <taxon>Pseudomonadota</taxon>
        <taxon>Betaproteobacteria</taxon>
        <taxon>Burkholderiales</taxon>
        <taxon>Sphaerotilaceae</taxon>
        <taxon>Roseateles</taxon>
    </lineage>
</organism>
<sequence>MKSSVLFIAGLLLAVAGARAVPPPLSLAEVLRLAAANVDVAVARSGLEAARADILAADHAPLPQLTLKSSQMDLQRGLGPGNLFADKRIDKSLGVDWTWERGGKRELRTAAARAAAQAAARDLDDVRRQQLALAWSASIELATAQQRVEEVGQLKQGADALLAAMRTRHQAGDISTQDLVRAEIETARAGIDLAQADADRRRAGLALARSIGRDADDIRVDASAWPAVAEVAPLDEAGRAAAVARRADVRAAEARVEAAQAQLDGALAARRSDLTWGMSVDHFPGTSSRLVELRLQMPLQLGYAQQGEIGRARAQLQQAQDLAARVRLMAEADLSQAALELQSAARTLAAHESELLPRARQVLAQAELAYRKGAMPLTDLIDARRSLRAAVLDALAAHADQARAAAGWALLTDPEFAKNP</sequence>
<name>A0ABS8XD98_9BURK</name>
<evidence type="ECO:0000313" key="4">
    <source>
        <dbReference type="Proteomes" id="UP001201463"/>
    </source>
</evidence>
<keyword evidence="4" id="KW-1185">Reference proteome</keyword>
<dbReference type="InterPro" id="IPR010131">
    <property type="entry name" value="MdtP/NodT-like"/>
</dbReference>
<dbReference type="Gene3D" id="1.20.1600.10">
    <property type="entry name" value="Outer membrane efflux proteins (OEP)"/>
    <property type="match status" value="1"/>
</dbReference>